<accession>A0A6P1Y204</accession>
<keyword evidence="2" id="KW-0378">Hydrolase</keyword>
<name>A0A6P1Y204_9SPIR</name>
<proteinExistence type="predicted"/>
<dbReference type="RefSeq" id="WP_162663920.1">
    <property type="nucleotide sequence ID" value="NZ_CP048020.1"/>
</dbReference>
<dbReference type="EMBL" id="CP048020">
    <property type="protein sequence ID" value="QHX43605.1"/>
    <property type="molecule type" value="Genomic_DNA"/>
</dbReference>
<gene>
    <name evidence="2" type="ORF">GWP43_09340</name>
</gene>
<dbReference type="GO" id="GO:0003676">
    <property type="term" value="F:nucleic acid binding"/>
    <property type="evidence" value="ECO:0007669"/>
    <property type="project" value="InterPro"/>
</dbReference>
<sequence length="119" mass="13898">MGEKFTLLKKLCREAGCNEFALERSCYCEKHNREIIPFQKAKRSNEDLYQTSTWRALRKAHIQQQPCCVRCGTNESLTVDHIIPPRGSEALFFNVDNLQTLCRECHRVKTAQEIRARLK</sequence>
<dbReference type="Gene3D" id="1.10.30.50">
    <property type="match status" value="1"/>
</dbReference>
<evidence type="ECO:0000259" key="1">
    <source>
        <dbReference type="SMART" id="SM00507"/>
    </source>
</evidence>
<reference evidence="2 3" key="1">
    <citation type="submission" date="2020-01" db="EMBL/GenBank/DDBJ databases">
        <title>Complete genome sequence of a human oral phylogroup 1 Treponema sp. strain ATCC 700766, originally isolated from periodontitis dental plaque.</title>
        <authorList>
            <person name="Chan Y."/>
            <person name="Huo Y.-B."/>
            <person name="Yu X.-L."/>
            <person name="Zeng H."/>
            <person name="Leung W.-K."/>
            <person name="Watt R.M."/>
        </authorList>
    </citation>
    <scope>NUCLEOTIDE SEQUENCE [LARGE SCALE GENOMIC DNA]</scope>
    <source>
        <strain evidence="2 3">OMZ 804</strain>
    </source>
</reference>
<dbReference type="KEGG" id="trz:GWP43_09340"/>
<dbReference type="GO" id="GO:0008270">
    <property type="term" value="F:zinc ion binding"/>
    <property type="evidence" value="ECO:0007669"/>
    <property type="project" value="InterPro"/>
</dbReference>
<feature type="domain" description="HNH nuclease" evidence="1">
    <location>
        <begin position="56"/>
        <end position="107"/>
    </location>
</feature>
<dbReference type="SMART" id="SM00507">
    <property type="entry name" value="HNHc"/>
    <property type="match status" value="1"/>
</dbReference>
<dbReference type="InterPro" id="IPR002711">
    <property type="entry name" value="HNH"/>
</dbReference>
<organism evidence="2 3">
    <name type="scientific">Treponema vincentii</name>
    <dbReference type="NCBI Taxonomy" id="69710"/>
    <lineage>
        <taxon>Bacteria</taxon>
        <taxon>Pseudomonadati</taxon>
        <taxon>Spirochaetota</taxon>
        <taxon>Spirochaetia</taxon>
        <taxon>Spirochaetales</taxon>
        <taxon>Treponemataceae</taxon>
        <taxon>Treponema</taxon>
    </lineage>
</organism>
<protein>
    <submittedName>
        <fullName evidence="2">HNH endonuclease</fullName>
    </submittedName>
</protein>
<dbReference type="GO" id="GO:0004519">
    <property type="term" value="F:endonuclease activity"/>
    <property type="evidence" value="ECO:0007669"/>
    <property type="project" value="UniProtKB-KW"/>
</dbReference>
<dbReference type="CDD" id="cd00085">
    <property type="entry name" value="HNHc"/>
    <property type="match status" value="1"/>
</dbReference>
<dbReference type="AlphaFoldDB" id="A0A6P1Y204"/>
<keyword evidence="2" id="KW-0540">Nuclease</keyword>
<evidence type="ECO:0000313" key="2">
    <source>
        <dbReference type="EMBL" id="QHX43605.1"/>
    </source>
</evidence>
<dbReference type="InterPro" id="IPR003615">
    <property type="entry name" value="HNH_nuc"/>
</dbReference>
<evidence type="ECO:0000313" key="3">
    <source>
        <dbReference type="Proteomes" id="UP000464374"/>
    </source>
</evidence>
<dbReference type="Pfam" id="PF01844">
    <property type="entry name" value="HNH"/>
    <property type="match status" value="1"/>
</dbReference>
<dbReference type="Proteomes" id="UP000464374">
    <property type="component" value="Chromosome"/>
</dbReference>
<keyword evidence="2" id="KW-0255">Endonuclease</keyword>